<dbReference type="SMART" id="SM00857">
    <property type="entry name" value="Resolvase"/>
    <property type="match status" value="1"/>
</dbReference>
<accession>A0A075HTZ9</accession>
<dbReference type="EMBL" id="KF901149">
    <property type="protein sequence ID" value="AIF19856.1"/>
    <property type="molecule type" value="Genomic_DNA"/>
</dbReference>
<dbReference type="Pfam" id="PF00239">
    <property type="entry name" value="Resolvase"/>
    <property type="match status" value="1"/>
</dbReference>
<sequence>MTRVNVGNWQNERVAAYIRTSQGRGRDDETAAQYFEIETDWLPKVPRGAIMRAQRQGYLSKSRATTITGRTQGIGGRIVVYDEGVASGFTEASERPVLTKLLEDAKSGRVTKVILASTDRLANDPILWGRVADTLREYGAMVHDIATGYEVTALSEAVDMADLGNNLMLMFYAGTAEVSKKQQIAKSKIGARRAVAGGVCSGRMDWILSHDYALLNELLTELGENMARIKGMGRAEKSRELKALREEGKPVSGQDIARIFGKINKKGEADNKWLKRWRTNFAEWNEAGVLEEWISTVAAVQELDSLVKRSSKGAKQVASALTKNSCFLLYPAGKDVAGELTLWAPMTREDIIAFANS</sequence>
<dbReference type="GO" id="GO:0000150">
    <property type="term" value="F:DNA strand exchange activity"/>
    <property type="evidence" value="ECO:0007669"/>
    <property type="project" value="InterPro"/>
</dbReference>
<evidence type="ECO:0000313" key="2">
    <source>
        <dbReference type="EMBL" id="AIF19856.1"/>
    </source>
</evidence>
<proteinExistence type="predicted"/>
<dbReference type="AlphaFoldDB" id="A0A075HTZ9"/>
<reference evidence="2" key="1">
    <citation type="journal article" date="2014" name="Genome Biol. Evol.">
        <title>Pangenome evidence for extensive interdomain horizontal transfer affecting lineage core and shell genes in uncultured planktonic thaumarchaeota and euryarchaeota.</title>
        <authorList>
            <person name="Deschamps P."/>
            <person name="Zivanovic Y."/>
            <person name="Moreira D."/>
            <person name="Rodriguez-Valera F."/>
            <person name="Lopez-Garcia P."/>
        </authorList>
    </citation>
    <scope>NUCLEOTIDE SEQUENCE</scope>
</reference>
<feature type="domain" description="Resolvase/invertase-type recombinase catalytic" evidence="1">
    <location>
        <begin position="14"/>
        <end position="204"/>
    </location>
</feature>
<dbReference type="InterPro" id="IPR006119">
    <property type="entry name" value="Resolv_N"/>
</dbReference>
<protein>
    <recommendedName>
        <fullName evidence="1">Resolvase/invertase-type recombinase catalytic domain-containing protein</fullName>
    </recommendedName>
</protein>
<evidence type="ECO:0000259" key="1">
    <source>
        <dbReference type="SMART" id="SM00857"/>
    </source>
</evidence>
<dbReference type="SUPFAM" id="SSF53041">
    <property type="entry name" value="Resolvase-like"/>
    <property type="match status" value="1"/>
</dbReference>
<dbReference type="InterPro" id="IPR036162">
    <property type="entry name" value="Resolvase-like_N_sf"/>
</dbReference>
<name>A0A075HTZ9_9EURY</name>
<dbReference type="GO" id="GO:0003677">
    <property type="term" value="F:DNA binding"/>
    <property type="evidence" value="ECO:0007669"/>
    <property type="project" value="InterPro"/>
</dbReference>
<organism evidence="2">
    <name type="scientific">uncultured marine group II/III euryarchaeote KM3_87_G11</name>
    <dbReference type="NCBI Taxonomy" id="1456534"/>
    <lineage>
        <taxon>Archaea</taxon>
        <taxon>Methanobacteriati</taxon>
        <taxon>Methanobacteriota</taxon>
        <taxon>environmental samples</taxon>
    </lineage>
</organism>
<dbReference type="Gene3D" id="3.40.50.1390">
    <property type="entry name" value="Resolvase, N-terminal catalytic domain"/>
    <property type="match status" value="1"/>
</dbReference>